<keyword evidence="1" id="KW-0596">Phosphopantetheine</keyword>
<dbReference type="InterPro" id="IPR014031">
    <property type="entry name" value="Ketoacyl_synth_C"/>
</dbReference>
<feature type="domain" description="Ketosynthase family 3 (KS3)" evidence="4">
    <location>
        <begin position="1"/>
        <end position="128"/>
    </location>
</feature>
<reference evidence="5" key="1">
    <citation type="submission" date="2021-09" db="EMBL/GenBank/DDBJ databases">
        <title>A high-quality genome of the endoparasitic fungus Hirsutella rhossiliensis with a comparison of Hirsutella genomes reveals transposable elements contributing to genome size variation.</title>
        <authorList>
            <person name="Lin R."/>
            <person name="Jiao Y."/>
            <person name="Sun X."/>
            <person name="Ling J."/>
            <person name="Xie B."/>
            <person name="Cheng X."/>
        </authorList>
    </citation>
    <scope>NUCLEOTIDE SEQUENCE</scope>
    <source>
        <strain evidence="5">HR02</strain>
    </source>
</reference>
<dbReference type="PROSITE" id="PS52004">
    <property type="entry name" value="KS3_2"/>
    <property type="match status" value="1"/>
</dbReference>
<evidence type="ECO:0000256" key="2">
    <source>
        <dbReference type="ARBA" id="ARBA00022553"/>
    </source>
</evidence>
<dbReference type="InterPro" id="IPR016035">
    <property type="entry name" value="Acyl_Trfase/lysoPLipase"/>
</dbReference>
<proteinExistence type="predicted"/>
<dbReference type="InterPro" id="IPR001227">
    <property type="entry name" value="Ac_transferase_dom_sf"/>
</dbReference>
<dbReference type="GO" id="GO:0006633">
    <property type="term" value="P:fatty acid biosynthetic process"/>
    <property type="evidence" value="ECO:0007669"/>
    <property type="project" value="TreeGrafter"/>
</dbReference>
<dbReference type="Gene3D" id="3.40.366.10">
    <property type="entry name" value="Malonyl-Coenzyme A Acyl Carrier Protein, domain 2"/>
    <property type="match status" value="1"/>
</dbReference>
<dbReference type="InterPro" id="IPR050091">
    <property type="entry name" value="PKS_NRPS_Biosynth_Enz"/>
</dbReference>
<accession>A0A9P8MWQ1</accession>
<evidence type="ECO:0000256" key="3">
    <source>
        <dbReference type="ARBA" id="ARBA00022679"/>
    </source>
</evidence>
<dbReference type="Proteomes" id="UP000824596">
    <property type="component" value="Unassembled WGS sequence"/>
</dbReference>
<organism evidence="5 6">
    <name type="scientific">Hirsutella rhossiliensis</name>
    <dbReference type="NCBI Taxonomy" id="111463"/>
    <lineage>
        <taxon>Eukaryota</taxon>
        <taxon>Fungi</taxon>
        <taxon>Dikarya</taxon>
        <taxon>Ascomycota</taxon>
        <taxon>Pezizomycotina</taxon>
        <taxon>Sordariomycetes</taxon>
        <taxon>Hypocreomycetidae</taxon>
        <taxon>Hypocreales</taxon>
        <taxon>Ophiocordycipitaceae</taxon>
        <taxon>Hirsutella</taxon>
    </lineage>
</organism>
<dbReference type="InterPro" id="IPR016036">
    <property type="entry name" value="Malonyl_transacylase_ACP-bd"/>
</dbReference>
<dbReference type="SUPFAM" id="SSF53901">
    <property type="entry name" value="Thiolase-like"/>
    <property type="match status" value="1"/>
</dbReference>
<evidence type="ECO:0000256" key="1">
    <source>
        <dbReference type="ARBA" id="ARBA00022450"/>
    </source>
</evidence>
<keyword evidence="6" id="KW-1185">Reference proteome</keyword>
<name>A0A9P8MWQ1_9HYPO</name>
<dbReference type="SUPFAM" id="SSF52151">
    <property type="entry name" value="FabD/lysophospholipase-like"/>
    <property type="match status" value="1"/>
</dbReference>
<comment type="caution">
    <text evidence="5">The sequence shown here is derived from an EMBL/GenBank/DDBJ whole genome shotgun (WGS) entry which is preliminary data.</text>
</comment>
<dbReference type="EMBL" id="JAIZPD010000007">
    <property type="protein sequence ID" value="KAH0961784.1"/>
    <property type="molecule type" value="Genomic_DNA"/>
</dbReference>
<dbReference type="Gene3D" id="3.40.47.10">
    <property type="match status" value="1"/>
</dbReference>
<dbReference type="RefSeq" id="XP_044719297.1">
    <property type="nucleotide sequence ID" value="XM_044865335.1"/>
</dbReference>
<protein>
    <submittedName>
        <fullName evidence="5">Acyl transferase domain-containing protein</fullName>
    </submittedName>
</protein>
<evidence type="ECO:0000259" key="4">
    <source>
        <dbReference type="PROSITE" id="PS52004"/>
    </source>
</evidence>
<dbReference type="InterPro" id="IPR014043">
    <property type="entry name" value="Acyl_transferase_dom"/>
</dbReference>
<dbReference type="InterPro" id="IPR020841">
    <property type="entry name" value="PKS_Beta-ketoAc_synthase_dom"/>
</dbReference>
<dbReference type="PANTHER" id="PTHR43775:SF20">
    <property type="entry name" value="HYBRID PKS-NRPS SYNTHETASE APDA"/>
    <property type="match status" value="1"/>
</dbReference>
<dbReference type="GO" id="GO:0044550">
    <property type="term" value="P:secondary metabolite biosynthetic process"/>
    <property type="evidence" value="ECO:0007669"/>
    <property type="project" value="TreeGrafter"/>
</dbReference>
<evidence type="ECO:0000313" key="6">
    <source>
        <dbReference type="Proteomes" id="UP000824596"/>
    </source>
</evidence>
<dbReference type="GO" id="GO:0004312">
    <property type="term" value="F:fatty acid synthase activity"/>
    <property type="evidence" value="ECO:0007669"/>
    <property type="project" value="TreeGrafter"/>
</dbReference>
<dbReference type="OrthoDB" id="329835at2759"/>
<sequence>MADEKAQAALAGDPQEAEAISTALFPAGSRAACEADKLLVGFIKTVIGHTEGAAGVASLIAVSLAPRHGVVPPNLHFHNLNPNAAPFFKHLSIAAALTAWLVKEGQVKRASVNSFGFGGTNAHCIVEEYIPAISEPLELPPRPLFTRSTFAFRAAIAAPTAEHAPSRPVKILGVFTVKGAQWPRMGARLIETSPFAASRIAELDAALRGLPVASSQPTWRLKDQLLADSEMSRFSEAALSQPLCTAVQIVLVDILRAAGISLTAVVGHSPGGIRAAYAAGLVSARDAVRIAYLRGLHARLASSPRPHAPRGAMLAVGASADAARTFCCEDRFAGRLQVAAVNSGSSITLSGDEDAVCEAEGVFKSRGMFARR</sequence>
<dbReference type="Pfam" id="PF02801">
    <property type="entry name" value="Ketoacyl-synt_C"/>
    <property type="match status" value="1"/>
</dbReference>
<dbReference type="AlphaFoldDB" id="A0A9P8MWQ1"/>
<dbReference type="SMART" id="SM00827">
    <property type="entry name" value="PKS_AT"/>
    <property type="match status" value="1"/>
</dbReference>
<gene>
    <name evidence="5" type="ORF">HRG_06864</name>
</gene>
<keyword evidence="2" id="KW-0597">Phosphoprotein</keyword>
<dbReference type="GeneID" id="68355993"/>
<dbReference type="Pfam" id="PF00698">
    <property type="entry name" value="Acyl_transf_1"/>
    <property type="match status" value="1"/>
</dbReference>
<dbReference type="InterPro" id="IPR016039">
    <property type="entry name" value="Thiolase-like"/>
</dbReference>
<dbReference type="PANTHER" id="PTHR43775">
    <property type="entry name" value="FATTY ACID SYNTHASE"/>
    <property type="match status" value="1"/>
</dbReference>
<dbReference type="SUPFAM" id="SSF55048">
    <property type="entry name" value="Probable ACP-binding domain of malonyl-CoA ACP transacylase"/>
    <property type="match status" value="1"/>
</dbReference>
<keyword evidence="3 5" id="KW-0808">Transferase</keyword>
<evidence type="ECO:0000313" key="5">
    <source>
        <dbReference type="EMBL" id="KAH0961784.1"/>
    </source>
</evidence>